<keyword evidence="3" id="KW-1185">Reference proteome</keyword>
<proteinExistence type="predicted"/>
<keyword evidence="1" id="KW-0812">Transmembrane</keyword>
<dbReference type="AlphaFoldDB" id="A0A9W6Z7K5"/>
<sequence>MAVFLPTMFILVFKDNNVISWSAVVRFDFPAKEDAPDSGVAVGVAVGVAIVVVVVVVVVTVGGGPEPSGAFKFDPKSPELDPPKLVVALVILFYNLKFIDIPT</sequence>
<name>A0A9W6Z7K5_AMBMO</name>
<keyword evidence="1" id="KW-1133">Transmembrane helix</keyword>
<feature type="transmembrane region" description="Helical" evidence="1">
    <location>
        <begin position="38"/>
        <end position="62"/>
    </location>
</feature>
<evidence type="ECO:0000256" key="1">
    <source>
        <dbReference type="SAM" id="Phobius"/>
    </source>
</evidence>
<reference evidence="2" key="1">
    <citation type="submission" date="2023-04" db="EMBL/GenBank/DDBJ databases">
        <title>Ambrosiozyma monospora NBRC 1965.</title>
        <authorList>
            <person name="Ichikawa N."/>
            <person name="Sato H."/>
            <person name="Tonouchi N."/>
        </authorList>
    </citation>
    <scope>NUCLEOTIDE SEQUENCE</scope>
    <source>
        <strain evidence="2">NBRC 1965</strain>
    </source>
</reference>
<organism evidence="2 3">
    <name type="scientific">Ambrosiozyma monospora</name>
    <name type="common">Yeast</name>
    <name type="synonym">Endomycopsis monosporus</name>
    <dbReference type="NCBI Taxonomy" id="43982"/>
    <lineage>
        <taxon>Eukaryota</taxon>
        <taxon>Fungi</taxon>
        <taxon>Dikarya</taxon>
        <taxon>Ascomycota</taxon>
        <taxon>Saccharomycotina</taxon>
        <taxon>Pichiomycetes</taxon>
        <taxon>Pichiales</taxon>
        <taxon>Pichiaceae</taxon>
        <taxon>Ambrosiozyma</taxon>
    </lineage>
</organism>
<gene>
    <name evidence="2" type="ORF">Amon01_000774100</name>
</gene>
<dbReference type="EMBL" id="BSXU01006021">
    <property type="protein sequence ID" value="GMG55668.1"/>
    <property type="molecule type" value="Genomic_DNA"/>
</dbReference>
<protein>
    <submittedName>
        <fullName evidence="2">Unnamed protein product</fullName>
    </submittedName>
</protein>
<accession>A0A9W6Z7K5</accession>
<evidence type="ECO:0000313" key="2">
    <source>
        <dbReference type="EMBL" id="GMG55668.1"/>
    </source>
</evidence>
<keyword evidence="1" id="KW-0472">Membrane</keyword>
<dbReference type="Proteomes" id="UP001165063">
    <property type="component" value="Unassembled WGS sequence"/>
</dbReference>
<evidence type="ECO:0000313" key="3">
    <source>
        <dbReference type="Proteomes" id="UP001165063"/>
    </source>
</evidence>
<comment type="caution">
    <text evidence="2">The sequence shown here is derived from an EMBL/GenBank/DDBJ whole genome shotgun (WGS) entry which is preliminary data.</text>
</comment>